<dbReference type="InterPro" id="IPR020556">
    <property type="entry name" value="Amidase_CS"/>
</dbReference>
<gene>
    <name evidence="3" type="ORF">AABB92_13305</name>
</gene>
<dbReference type="InterPro" id="IPR023631">
    <property type="entry name" value="Amidase_dom"/>
</dbReference>
<comment type="similarity">
    <text evidence="1">Belongs to the amidase family.</text>
</comment>
<feature type="domain" description="Amidase" evidence="2">
    <location>
        <begin position="49"/>
        <end position="453"/>
    </location>
</feature>
<evidence type="ECO:0000313" key="3">
    <source>
        <dbReference type="EMBL" id="MEL7696631.1"/>
    </source>
</evidence>
<dbReference type="PANTHER" id="PTHR11895">
    <property type="entry name" value="TRANSAMIDASE"/>
    <property type="match status" value="1"/>
</dbReference>
<dbReference type="PROSITE" id="PS00571">
    <property type="entry name" value="AMIDASES"/>
    <property type="match status" value="1"/>
</dbReference>
<dbReference type="InterPro" id="IPR036928">
    <property type="entry name" value="AS_sf"/>
</dbReference>
<name>A0ABU9MKI3_9GAMM</name>
<organism evidence="3 4">
    <name type="scientific">Pantoea brenneri</name>
    <dbReference type="NCBI Taxonomy" id="472694"/>
    <lineage>
        <taxon>Bacteria</taxon>
        <taxon>Pseudomonadati</taxon>
        <taxon>Pseudomonadota</taxon>
        <taxon>Gammaproteobacteria</taxon>
        <taxon>Enterobacterales</taxon>
        <taxon>Erwiniaceae</taxon>
        <taxon>Pantoea</taxon>
    </lineage>
</organism>
<dbReference type="RefSeq" id="WP_046289536.1">
    <property type="nucleotide sequence ID" value="NZ_JBCGBG010000002.1"/>
</dbReference>
<dbReference type="SUPFAM" id="SSF75304">
    <property type="entry name" value="Amidase signature (AS) enzymes"/>
    <property type="match status" value="1"/>
</dbReference>
<evidence type="ECO:0000256" key="1">
    <source>
        <dbReference type="ARBA" id="ARBA00009199"/>
    </source>
</evidence>
<dbReference type="EMBL" id="JBCGBG010000002">
    <property type="protein sequence ID" value="MEL7696631.1"/>
    <property type="molecule type" value="Genomic_DNA"/>
</dbReference>
<evidence type="ECO:0000313" key="4">
    <source>
        <dbReference type="Proteomes" id="UP001468095"/>
    </source>
</evidence>
<dbReference type="PANTHER" id="PTHR11895:SF7">
    <property type="entry name" value="GLUTAMYL-TRNA(GLN) AMIDOTRANSFERASE SUBUNIT A, MITOCHONDRIAL"/>
    <property type="match status" value="1"/>
</dbReference>
<dbReference type="Pfam" id="PF01425">
    <property type="entry name" value="Amidase"/>
    <property type="match status" value="1"/>
</dbReference>
<dbReference type="Proteomes" id="UP001468095">
    <property type="component" value="Unassembled WGS sequence"/>
</dbReference>
<dbReference type="InterPro" id="IPR000120">
    <property type="entry name" value="Amidase"/>
</dbReference>
<dbReference type="Gene3D" id="3.90.1300.10">
    <property type="entry name" value="Amidase signature (AS) domain"/>
    <property type="match status" value="1"/>
</dbReference>
<protein>
    <submittedName>
        <fullName evidence="3">Amidase</fullName>
    </submittedName>
</protein>
<evidence type="ECO:0000259" key="2">
    <source>
        <dbReference type="Pfam" id="PF01425"/>
    </source>
</evidence>
<reference evidence="3 4" key="1">
    <citation type="submission" date="2024-04" db="EMBL/GenBank/DDBJ databases">
        <authorList>
            <person name="Suleimanova A.D."/>
            <person name="Pudova D.S."/>
            <person name="Shagimardanova E.I."/>
            <person name="Sharipova M.R."/>
        </authorList>
    </citation>
    <scope>NUCLEOTIDE SEQUENCE [LARGE SCALE GENOMIC DNA]</scope>
    <source>
        <strain evidence="3 4">3.1</strain>
    </source>
</reference>
<comment type="caution">
    <text evidence="3">The sequence shown here is derived from an EMBL/GenBank/DDBJ whole genome shotgun (WGS) entry which is preliminary data.</text>
</comment>
<keyword evidence="4" id="KW-1185">Reference proteome</keyword>
<sequence length="480" mass="51024">MKLSEYTACDATGLAELINQGDVTPAEVKAAAINAINKVNAEVNAVIEIWQQEESQPHGPFQGVPMLVKDLGISVKGRRNELGSRLAAGHVSSHDSNLAHRMRQAGLLLLGRTTTPELATSTTTESRFQGETATPWNPAYSAGGSSGGSAAAVAAGMVPAAHATDGGGSIRVPASANGLFGLKPSRGRISMGPDVDEVWSGLAVHGFLSRTVRDNAALLDALQGNQAGDPFTIPASAQSLRACVTQDPGRLKIGVMMHPLNGARTAPEVAGALEKTVAQLVSLGHQVEEVSLEIGSWGAFVEMNSRFWAANTAAWIDALAAAMNRPVNHETLEPANLALWQLGHSLTATDFIAAMQMRNSVTQKMAQFYQQYDLLLTPVLPTLPTRLGEYNQHQHQLDGRGWMHHVFDHSPFTALANVCGTPAMSVPLGFSPANQLPVGMQFLAGFNQEAVLLKLAGQLERAFPWHHRKPAIWAGNDCAG</sequence>
<proteinExistence type="inferred from homology"/>
<accession>A0ABU9MKI3</accession>